<gene>
    <name evidence="1" type="ORF">V1477_018302</name>
</gene>
<reference evidence="1 2" key="1">
    <citation type="journal article" date="2024" name="Ann. Entomol. Soc. Am.">
        <title>Genomic analyses of the southern and eastern yellowjacket wasps (Hymenoptera: Vespidae) reveal evolutionary signatures of social life.</title>
        <authorList>
            <person name="Catto M.A."/>
            <person name="Caine P.B."/>
            <person name="Orr S.E."/>
            <person name="Hunt B.G."/>
            <person name="Goodisman M.A.D."/>
        </authorList>
    </citation>
    <scope>NUCLEOTIDE SEQUENCE [LARGE SCALE GENOMIC DNA]</scope>
    <source>
        <strain evidence="1">232</strain>
        <tissue evidence="1">Head and thorax</tissue>
    </source>
</reference>
<dbReference type="AlphaFoldDB" id="A0ABD2AZ23"/>
<sequence length="139" mass="16090">MCEKRLQISDSELNYLCVLSHLLARCEERTDLPTVETWSVKKKRLYYVCSVVQVLPTPRLSYVISDVAWTQPPSPILCSPVSLYLIPGHIMRVYTDSKKRDIPITSKLKSCMKPVPGVRFRILYIIQRPSKQIFGNDYK</sequence>
<dbReference type="Proteomes" id="UP001607303">
    <property type="component" value="Unassembled WGS sequence"/>
</dbReference>
<dbReference type="EMBL" id="JAYRBN010000110">
    <property type="protein sequence ID" value="KAL2725864.1"/>
    <property type="molecule type" value="Genomic_DNA"/>
</dbReference>
<proteinExistence type="predicted"/>
<comment type="caution">
    <text evidence="1">The sequence shown here is derived from an EMBL/GenBank/DDBJ whole genome shotgun (WGS) entry which is preliminary data.</text>
</comment>
<keyword evidence="2" id="KW-1185">Reference proteome</keyword>
<evidence type="ECO:0000313" key="1">
    <source>
        <dbReference type="EMBL" id="KAL2725864.1"/>
    </source>
</evidence>
<evidence type="ECO:0000313" key="2">
    <source>
        <dbReference type="Proteomes" id="UP001607303"/>
    </source>
</evidence>
<accession>A0ABD2AZ23</accession>
<name>A0ABD2AZ23_VESMC</name>
<organism evidence="1 2">
    <name type="scientific">Vespula maculifrons</name>
    <name type="common">Eastern yellow jacket</name>
    <name type="synonym">Wasp</name>
    <dbReference type="NCBI Taxonomy" id="7453"/>
    <lineage>
        <taxon>Eukaryota</taxon>
        <taxon>Metazoa</taxon>
        <taxon>Ecdysozoa</taxon>
        <taxon>Arthropoda</taxon>
        <taxon>Hexapoda</taxon>
        <taxon>Insecta</taxon>
        <taxon>Pterygota</taxon>
        <taxon>Neoptera</taxon>
        <taxon>Endopterygota</taxon>
        <taxon>Hymenoptera</taxon>
        <taxon>Apocrita</taxon>
        <taxon>Aculeata</taxon>
        <taxon>Vespoidea</taxon>
        <taxon>Vespidae</taxon>
        <taxon>Vespinae</taxon>
        <taxon>Vespula</taxon>
    </lineage>
</organism>
<protein>
    <submittedName>
        <fullName evidence="1">Uncharacterized protein</fullName>
    </submittedName>
</protein>